<keyword evidence="10 18" id="KW-0547">Nucleotide-binding</keyword>
<dbReference type="PROSITE" id="PS00107">
    <property type="entry name" value="PROTEIN_KINASE_ATP"/>
    <property type="match status" value="1"/>
</dbReference>
<dbReference type="InterPro" id="IPR001245">
    <property type="entry name" value="Ser-Thr/Tyr_kinase_cat_dom"/>
</dbReference>
<dbReference type="EC" id="2.7.11.1" evidence="2"/>
<keyword evidence="3" id="KW-0723">Serine/threonine-protein kinase</keyword>
<keyword evidence="5" id="KW-0433">Leucine-rich repeat</keyword>
<evidence type="ECO:0000256" key="16">
    <source>
        <dbReference type="ARBA" id="ARBA00047899"/>
    </source>
</evidence>
<keyword evidence="23" id="KW-1185">Reference proteome</keyword>
<feature type="chain" id="PRO_5025538524" description="non-specific serine/threonine protein kinase" evidence="20">
    <location>
        <begin position="25"/>
        <end position="873"/>
    </location>
</feature>
<accession>A0A6D2K827</accession>
<keyword evidence="4" id="KW-0597">Phosphoprotein</keyword>
<evidence type="ECO:0000256" key="7">
    <source>
        <dbReference type="ARBA" id="ARBA00022692"/>
    </source>
</evidence>
<dbReference type="GO" id="GO:0005524">
    <property type="term" value="F:ATP binding"/>
    <property type="evidence" value="ECO:0007669"/>
    <property type="project" value="UniProtKB-UniRule"/>
</dbReference>
<keyword evidence="13 19" id="KW-1133">Transmembrane helix</keyword>
<evidence type="ECO:0000256" key="17">
    <source>
        <dbReference type="ARBA" id="ARBA00048679"/>
    </source>
</evidence>
<evidence type="ECO:0000256" key="12">
    <source>
        <dbReference type="ARBA" id="ARBA00022840"/>
    </source>
</evidence>
<dbReference type="Gene3D" id="3.80.10.10">
    <property type="entry name" value="Ribonuclease Inhibitor"/>
    <property type="match status" value="1"/>
</dbReference>
<dbReference type="InterPro" id="IPR024788">
    <property type="entry name" value="Malectin-like_Carb-bd_dom"/>
</dbReference>
<dbReference type="EMBL" id="CACVBM020001385">
    <property type="protein sequence ID" value="CAA7048006.1"/>
    <property type="molecule type" value="Genomic_DNA"/>
</dbReference>
<evidence type="ECO:0000259" key="21">
    <source>
        <dbReference type="PROSITE" id="PS50011"/>
    </source>
</evidence>
<evidence type="ECO:0000256" key="10">
    <source>
        <dbReference type="ARBA" id="ARBA00022741"/>
    </source>
</evidence>
<evidence type="ECO:0000256" key="1">
    <source>
        <dbReference type="ARBA" id="ARBA00004167"/>
    </source>
</evidence>
<dbReference type="PROSITE" id="PS00108">
    <property type="entry name" value="PROTEIN_KINASE_ST"/>
    <property type="match status" value="1"/>
</dbReference>
<dbReference type="SMART" id="SM00220">
    <property type="entry name" value="S_TKc"/>
    <property type="match status" value="1"/>
</dbReference>
<reference evidence="22" key="1">
    <citation type="submission" date="2020-01" db="EMBL/GenBank/DDBJ databases">
        <authorList>
            <person name="Mishra B."/>
        </authorList>
    </citation>
    <scope>NUCLEOTIDE SEQUENCE [LARGE SCALE GENOMIC DNA]</scope>
</reference>
<dbReference type="Pfam" id="PF13855">
    <property type="entry name" value="LRR_8"/>
    <property type="match status" value="1"/>
</dbReference>
<dbReference type="FunFam" id="3.30.200.20:FF:000394">
    <property type="entry name" value="Leucine-rich repeat receptor-like protein kinase"/>
    <property type="match status" value="1"/>
</dbReference>
<dbReference type="Gene3D" id="3.30.200.20">
    <property type="entry name" value="Phosphorylase Kinase, domain 1"/>
    <property type="match status" value="1"/>
</dbReference>
<dbReference type="PANTHER" id="PTHR45631">
    <property type="entry name" value="OS07G0107800 PROTEIN-RELATED"/>
    <property type="match status" value="1"/>
</dbReference>
<evidence type="ECO:0000256" key="2">
    <source>
        <dbReference type="ARBA" id="ARBA00012513"/>
    </source>
</evidence>
<name>A0A6D2K827_9BRAS</name>
<comment type="caution">
    <text evidence="22">The sequence shown here is derived from an EMBL/GenBank/DDBJ whole genome shotgun (WGS) entry which is preliminary data.</text>
</comment>
<dbReference type="PROSITE" id="PS50011">
    <property type="entry name" value="PROTEIN_KINASE_DOM"/>
    <property type="match status" value="1"/>
</dbReference>
<dbReference type="FunFam" id="1.10.510.10:FF:000146">
    <property type="entry name" value="LRR receptor-like serine/threonine-protein kinase IOS1"/>
    <property type="match status" value="1"/>
</dbReference>
<keyword evidence="8 20" id="KW-0732">Signal</keyword>
<evidence type="ECO:0000313" key="23">
    <source>
        <dbReference type="Proteomes" id="UP000467841"/>
    </source>
</evidence>
<dbReference type="Gene3D" id="1.10.510.10">
    <property type="entry name" value="Transferase(Phosphotransferase) domain 1"/>
    <property type="match status" value="1"/>
</dbReference>
<dbReference type="CDD" id="cd14066">
    <property type="entry name" value="STKc_IRAK"/>
    <property type="match status" value="1"/>
</dbReference>
<evidence type="ECO:0000256" key="4">
    <source>
        <dbReference type="ARBA" id="ARBA00022553"/>
    </source>
</evidence>
<evidence type="ECO:0000256" key="13">
    <source>
        <dbReference type="ARBA" id="ARBA00022989"/>
    </source>
</evidence>
<evidence type="ECO:0000256" key="3">
    <source>
        <dbReference type="ARBA" id="ARBA00022527"/>
    </source>
</evidence>
<evidence type="ECO:0000256" key="18">
    <source>
        <dbReference type="PROSITE-ProRule" id="PRU10141"/>
    </source>
</evidence>
<feature type="domain" description="Protein kinase" evidence="21">
    <location>
        <begin position="576"/>
        <end position="849"/>
    </location>
</feature>
<comment type="catalytic activity">
    <reaction evidence="17">
        <text>L-seryl-[protein] + ATP = O-phospho-L-seryl-[protein] + ADP + H(+)</text>
        <dbReference type="Rhea" id="RHEA:17989"/>
        <dbReference type="Rhea" id="RHEA-COMP:9863"/>
        <dbReference type="Rhea" id="RHEA-COMP:11604"/>
        <dbReference type="ChEBI" id="CHEBI:15378"/>
        <dbReference type="ChEBI" id="CHEBI:29999"/>
        <dbReference type="ChEBI" id="CHEBI:30616"/>
        <dbReference type="ChEBI" id="CHEBI:83421"/>
        <dbReference type="ChEBI" id="CHEBI:456216"/>
        <dbReference type="EC" id="2.7.11.1"/>
    </reaction>
</comment>
<protein>
    <recommendedName>
        <fullName evidence="2">non-specific serine/threonine protein kinase</fullName>
        <ecNumber evidence="2">2.7.11.1</ecNumber>
    </recommendedName>
</protein>
<keyword evidence="11" id="KW-0418">Kinase</keyword>
<dbReference type="Pfam" id="PF07714">
    <property type="entry name" value="PK_Tyr_Ser-Thr"/>
    <property type="match status" value="1"/>
</dbReference>
<sequence>MESIQRIVVLVMIWKIFITYLASAQDQQGFISLDCGLPSNESSYTEQTTGLVFSSEDGYIHSGKSGIIKIDDDEDFQYIKPYRSLRYFTEGTRNCYNLTLTQGTQYIIRALFVYGNYDGLKSRPKFDLYIGPNIWATINFQDLLASNVLGEGIMEESIHMAKSNSLDICVVKTGTTTPFISALELRPLKDDTYITETGSVTLISREYPTASKPSIRYPGDVHDRYWRPSSWDDYMYLNNTAAGDPPNAYEIPKAIYTSYARPQDSNKTLTAGWSSQKLTGQVYVYLHFAEMQALKPKYTREFNILWDDDILMYSDYSPPEFMVDTVSFTQTCKSPFCFLELAKTKRSNFPPLLNGIEVFVVIPFLQTDTDENDVIAIKNIKANSKISRISWQGDPCAPVEYMWDGLNCSGKTEVSSAPPRIISLDLSSSGLSGTIPRQIGDLSQLQKLDLSNNSFTGGIPEFLASLKSLTVINLSWNNFSGSVPKSLRDMEKKGLKLIVQGNSKLCSSPACESEGNNKKEWLVPVVASVSALTVVTVVLILIFYIYGSKRQSKALRPSIVANKIRFTREEVTAMTNNFERVLGEGGFGVVYHGYLNGNKQVAVKVLSQSSAQGYRQFKAEVELLLRVHHTNLVALVGYCDEINYMVLIYDYMPNGDLKQHLSEECATSSLSWARRLRIAADTAQGLEYLHNGCKPPMIHRDVKTMNILLDEHFQAKLGDFGLSKSFPIGSKTHVSTNVAGSPGYLDPEYYKTNRLTEKSDIFSFGVVLLELITSRSVIDQTREKPHIAEWVAFMLTNRDIDNIVDPSLMGDYDSISLWKALELAMSCVNPSASERPNMSQVATELKECLLNENLRKEGASDIDSKSSLGPGSI</sequence>
<feature type="binding site" evidence="18">
    <location>
        <position position="604"/>
    </location>
    <ligand>
        <name>ATP</name>
        <dbReference type="ChEBI" id="CHEBI:30616"/>
    </ligand>
</feature>
<dbReference type="InterPro" id="IPR011009">
    <property type="entry name" value="Kinase-like_dom_sf"/>
</dbReference>
<dbReference type="InterPro" id="IPR008271">
    <property type="entry name" value="Ser/Thr_kinase_AS"/>
</dbReference>
<keyword evidence="9" id="KW-0677">Repeat</keyword>
<dbReference type="SUPFAM" id="SSF56112">
    <property type="entry name" value="Protein kinase-like (PK-like)"/>
    <property type="match status" value="1"/>
</dbReference>
<keyword evidence="12 18" id="KW-0067">ATP-binding</keyword>
<dbReference type="InterPro" id="IPR032675">
    <property type="entry name" value="LRR_dom_sf"/>
</dbReference>
<evidence type="ECO:0000256" key="19">
    <source>
        <dbReference type="SAM" id="Phobius"/>
    </source>
</evidence>
<keyword evidence="6" id="KW-0808">Transferase</keyword>
<evidence type="ECO:0000256" key="6">
    <source>
        <dbReference type="ARBA" id="ARBA00022679"/>
    </source>
</evidence>
<evidence type="ECO:0000256" key="8">
    <source>
        <dbReference type="ARBA" id="ARBA00022729"/>
    </source>
</evidence>
<dbReference type="Proteomes" id="UP000467841">
    <property type="component" value="Unassembled WGS sequence"/>
</dbReference>
<evidence type="ECO:0000256" key="20">
    <source>
        <dbReference type="SAM" id="SignalP"/>
    </source>
</evidence>
<organism evidence="22 23">
    <name type="scientific">Microthlaspi erraticum</name>
    <dbReference type="NCBI Taxonomy" id="1685480"/>
    <lineage>
        <taxon>Eukaryota</taxon>
        <taxon>Viridiplantae</taxon>
        <taxon>Streptophyta</taxon>
        <taxon>Embryophyta</taxon>
        <taxon>Tracheophyta</taxon>
        <taxon>Spermatophyta</taxon>
        <taxon>Magnoliopsida</taxon>
        <taxon>eudicotyledons</taxon>
        <taxon>Gunneridae</taxon>
        <taxon>Pentapetalae</taxon>
        <taxon>rosids</taxon>
        <taxon>malvids</taxon>
        <taxon>Brassicales</taxon>
        <taxon>Brassicaceae</taxon>
        <taxon>Coluteocarpeae</taxon>
        <taxon>Microthlaspi</taxon>
    </lineage>
</organism>
<evidence type="ECO:0000256" key="15">
    <source>
        <dbReference type="ARBA" id="ARBA00023170"/>
    </source>
</evidence>
<dbReference type="GO" id="GO:0016020">
    <property type="term" value="C:membrane"/>
    <property type="evidence" value="ECO:0007669"/>
    <property type="project" value="UniProtKB-SubCell"/>
</dbReference>
<dbReference type="Pfam" id="PF12819">
    <property type="entry name" value="Malectin_like"/>
    <property type="match status" value="1"/>
</dbReference>
<dbReference type="FunFam" id="3.80.10.10:FF:000129">
    <property type="entry name" value="Leucine-rich repeat receptor-like kinase"/>
    <property type="match status" value="1"/>
</dbReference>
<dbReference type="OrthoDB" id="2017114at2759"/>
<feature type="transmembrane region" description="Helical" evidence="19">
    <location>
        <begin position="521"/>
        <end position="546"/>
    </location>
</feature>
<comment type="catalytic activity">
    <reaction evidence="16">
        <text>L-threonyl-[protein] + ATP = O-phospho-L-threonyl-[protein] + ADP + H(+)</text>
        <dbReference type="Rhea" id="RHEA:46608"/>
        <dbReference type="Rhea" id="RHEA-COMP:11060"/>
        <dbReference type="Rhea" id="RHEA-COMP:11605"/>
        <dbReference type="ChEBI" id="CHEBI:15378"/>
        <dbReference type="ChEBI" id="CHEBI:30013"/>
        <dbReference type="ChEBI" id="CHEBI:30616"/>
        <dbReference type="ChEBI" id="CHEBI:61977"/>
        <dbReference type="ChEBI" id="CHEBI:456216"/>
        <dbReference type="EC" id="2.7.11.1"/>
    </reaction>
</comment>
<evidence type="ECO:0000256" key="9">
    <source>
        <dbReference type="ARBA" id="ARBA00022737"/>
    </source>
</evidence>
<gene>
    <name evidence="22" type="ORF">MERR_LOCUS35241</name>
</gene>
<keyword evidence="7 19" id="KW-0812">Transmembrane</keyword>
<evidence type="ECO:0000256" key="14">
    <source>
        <dbReference type="ARBA" id="ARBA00023136"/>
    </source>
</evidence>
<dbReference type="SUPFAM" id="SSF52058">
    <property type="entry name" value="L domain-like"/>
    <property type="match status" value="1"/>
</dbReference>
<proteinExistence type="predicted"/>
<evidence type="ECO:0000256" key="11">
    <source>
        <dbReference type="ARBA" id="ARBA00022777"/>
    </source>
</evidence>
<evidence type="ECO:0000313" key="22">
    <source>
        <dbReference type="EMBL" id="CAA7048006.1"/>
    </source>
</evidence>
<dbReference type="InterPro" id="IPR017441">
    <property type="entry name" value="Protein_kinase_ATP_BS"/>
</dbReference>
<dbReference type="AlphaFoldDB" id="A0A6D2K827"/>
<comment type="subcellular location">
    <subcellularLocation>
        <location evidence="1">Membrane</location>
        <topology evidence="1">Single-pass membrane protein</topology>
    </subcellularLocation>
</comment>
<evidence type="ECO:0000256" key="5">
    <source>
        <dbReference type="ARBA" id="ARBA00022614"/>
    </source>
</evidence>
<dbReference type="InterPro" id="IPR000719">
    <property type="entry name" value="Prot_kinase_dom"/>
</dbReference>
<dbReference type="GO" id="GO:0004674">
    <property type="term" value="F:protein serine/threonine kinase activity"/>
    <property type="evidence" value="ECO:0007669"/>
    <property type="project" value="UniProtKB-KW"/>
</dbReference>
<feature type="signal peptide" evidence="20">
    <location>
        <begin position="1"/>
        <end position="24"/>
    </location>
</feature>
<keyword evidence="15" id="KW-0675">Receptor</keyword>
<dbReference type="InterPro" id="IPR001611">
    <property type="entry name" value="Leu-rich_rpt"/>
</dbReference>
<dbReference type="PANTHER" id="PTHR45631:SF175">
    <property type="entry name" value="PROTEIN KINASE DOMAIN-CONTAINING PROTEIN"/>
    <property type="match status" value="1"/>
</dbReference>
<keyword evidence="14 19" id="KW-0472">Membrane</keyword>